<sequence length="137" mass="15897">TENTVFTELFSINAPLQLQGTHNYTLWIEDHNCSQCMAINTTICSGYCYTQDTNFRGRIGRTFLIQRSCLPRSVVYRPAHMPSCPHNVDPHLYYPAAQSCSCRRCDTRTHRCIRTRRYSEDQCTVSPKSLYGHSNYF</sequence>
<reference evidence="13" key="3">
    <citation type="submission" date="2025-09" db="UniProtKB">
        <authorList>
            <consortium name="Ensembl"/>
        </authorList>
    </citation>
    <scope>IDENTIFICATION</scope>
</reference>
<keyword evidence="7" id="KW-1015">Disulfide bond</keyword>
<comment type="function">
    <text evidence="1">Involved in gametogenesis and steroidogenesis.</text>
</comment>
<evidence type="ECO:0000256" key="8">
    <source>
        <dbReference type="ARBA" id="ARBA00023180"/>
    </source>
</evidence>
<dbReference type="PANTHER" id="PTHR11515">
    <property type="entry name" value="GLYCOPROTEIN HORMONE BETA CHAIN"/>
    <property type="match status" value="1"/>
</dbReference>
<dbReference type="Ensembl" id="ENSSORT00005040892.1">
    <property type="protein sequence ID" value="ENSSORP00005039857.1"/>
    <property type="gene ID" value="ENSSORG00005018615.1"/>
</dbReference>
<dbReference type="InterPro" id="IPR006208">
    <property type="entry name" value="Glyco_hormone_CN"/>
</dbReference>
<evidence type="ECO:0000256" key="10">
    <source>
        <dbReference type="ARBA" id="ARBA00077521"/>
    </source>
</evidence>
<evidence type="ECO:0000259" key="12">
    <source>
        <dbReference type="Pfam" id="PF00007"/>
    </source>
</evidence>
<evidence type="ECO:0000313" key="14">
    <source>
        <dbReference type="Proteomes" id="UP000472271"/>
    </source>
</evidence>
<evidence type="ECO:0000256" key="4">
    <source>
        <dbReference type="ARBA" id="ARBA00011870"/>
    </source>
</evidence>
<feature type="domain" description="Glycoprotein hormone subunit beta" evidence="12">
    <location>
        <begin position="22"/>
        <end position="118"/>
    </location>
</feature>
<evidence type="ECO:0000256" key="1">
    <source>
        <dbReference type="ARBA" id="ARBA00003920"/>
    </source>
</evidence>
<dbReference type="Pfam" id="PF00007">
    <property type="entry name" value="Cys_knot"/>
    <property type="match status" value="1"/>
</dbReference>
<evidence type="ECO:0000256" key="7">
    <source>
        <dbReference type="ARBA" id="ARBA00023157"/>
    </source>
</evidence>
<dbReference type="SMART" id="SM00068">
    <property type="entry name" value="GHB"/>
    <property type="match status" value="1"/>
</dbReference>
<keyword evidence="8" id="KW-0325">Glycoprotein</keyword>
<protein>
    <recommendedName>
        <fullName evidence="9">Gonadotropin subunit beta-2</fullName>
    </recommendedName>
    <alternativeName>
        <fullName evidence="10">GTH-II-beta</fullName>
    </alternativeName>
    <alternativeName>
        <fullName evidence="11">Gonadotropin beta-II chain</fullName>
    </alternativeName>
</protein>
<dbReference type="InterPro" id="IPR001545">
    <property type="entry name" value="Gonadotropin_bsu"/>
</dbReference>
<reference evidence="13" key="2">
    <citation type="submission" date="2025-08" db="UniProtKB">
        <authorList>
            <consortium name="Ensembl"/>
        </authorList>
    </citation>
    <scope>IDENTIFICATION</scope>
</reference>
<evidence type="ECO:0000256" key="11">
    <source>
        <dbReference type="ARBA" id="ARBA00081883"/>
    </source>
</evidence>
<comment type="subcellular location">
    <subcellularLocation>
        <location evidence="2">Secreted</location>
    </subcellularLocation>
</comment>
<dbReference type="FunFam" id="2.10.90.10:FF:000007">
    <property type="entry name" value="Luteinizing hormone beta subunit"/>
    <property type="match status" value="1"/>
</dbReference>
<comment type="similarity">
    <text evidence="3">Belongs to the glycoprotein hormones subunit beta family.</text>
</comment>
<dbReference type="Gene3D" id="2.10.90.10">
    <property type="entry name" value="Cystine-knot cytokines"/>
    <property type="match status" value="1"/>
</dbReference>
<dbReference type="GO" id="GO:0005737">
    <property type="term" value="C:cytoplasm"/>
    <property type="evidence" value="ECO:0007669"/>
    <property type="project" value="TreeGrafter"/>
</dbReference>
<dbReference type="InterPro" id="IPR029034">
    <property type="entry name" value="Cystine-knot_cytokine"/>
</dbReference>
<dbReference type="GO" id="GO:0005615">
    <property type="term" value="C:extracellular space"/>
    <property type="evidence" value="ECO:0007669"/>
    <property type="project" value="TreeGrafter"/>
</dbReference>
<evidence type="ECO:0000256" key="2">
    <source>
        <dbReference type="ARBA" id="ARBA00004613"/>
    </source>
</evidence>
<dbReference type="AlphaFoldDB" id="A0A673BGU6"/>
<dbReference type="PANTHER" id="PTHR11515:SF29">
    <property type="entry name" value="THYROTROPIN SUBUNIT BETA-LIKE"/>
    <property type="match status" value="1"/>
</dbReference>
<reference evidence="13" key="1">
    <citation type="submission" date="2019-06" db="EMBL/GenBank/DDBJ databases">
        <authorList>
            <consortium name="Wellcome Sanger Institute Data Sharing"/>
        </authorList>
    </citation>
    <scope>NUCLEOTIDE SEQUENCE [LARGE SCALE GENOMIC DNA]</scope>
</reference>
<dbReference type="GO" id="GO:0010817">
    <property type="term" value="P:regulation of hormone levels"/>
    <property type="evidence" value="ECO:0007669"/>
    <property type="project" value="UniProtKB-ARBA"/>
</dbReference>
<dbReference type="PROSITE" id="PS00261">
    <property type="entry name" value="GLYCO_HORMONE_BETA_1"/>
    <property type="match status" value="1"/>
</dbReference>
<evidence type="ECO:0000256" key="9">
    <source>
        <dbReference type="ARBA" id="ARBA00069434"/>
    </source>
</evidence>
<evidence type="ECO:0000256" key="3">
    <source>
        <dbReference type="ARBA" id="ARBA00006552"/>
    </source>
</evidence>
<dbReference type="InterPro" id="IPR018245">
    <property type="entry name" value="Gonadotropin_bsu_CS"/>
</dbReference>
<dbReference type="SUPFAM" id="SSF57501">
    <property type="entry name" value="Cystine-knot cytokines"/>
    <property type="match status" value="1"/>
</dbReference>
<evidence type="ECO:0000313" key="13">
    <source>
        <dbReference type="Ensembl" id="ENSSORP00005039857.1"/>
    </source>
</evidence>
<keyword evidence="14" id="KW-1185">Reference proteome</keyword>
<dbReference type="Proteomes" id="UP000472271">
    <property type="component" value="Chromosome 7"/>
</dbReference>
<name>A0A673BGU6_9TELE</name>
<dbReference type="GO" id="GO:0005179">
    <property type="term" value="F:hormone activity"/>
    <property type="evidence" value="ECO:0007669"/>
    <property type="project" value="UniProtKB-KW"/>
</dbReference>
<dbReference type="GO" id="GO:0007186">
    <property type="term" value="P:G protein-coupled receptor signaling pathway"/>
    <property type="evidence" value="ECO:0007669"/>
    <property type="project" value="TreeGrafter"/>
</dbReference>
<evidence type="ECO:0000256" key="5">
    <source>
        <dbReference type="ARBA" id="ARBA00022525"/>
    </source>
</evidence>
<comment type="subunit">
    <text evidence="4">Heterodimer of an alpha and a beta chain.</text>
</comment>
<organism evidence="13 14">
    <name type="scientific">Sphaeramia orbicularis</name>
    <name type="common">orbiculate cardinalfish</name>
    <dbReference type="NCBI Taxonomy" id="375764"/>
    <lineage>
        <taxon>Eukaryota</taxon>
        <taxon>Metazoa</taxon>
        <taxon>Chordata</taxon>
        <taxon>Craniata</taxon>
        <taxon>Vertebrata</taxon>
        <taxon>Euteleostomi</taxon>
        <taxon>Actinopterygii</taxon>
        <taxon>Neopterygii</taxon>
        <taxon>Teleostei</taxon>
        <taxon>Neoteleostei</taxon>
        <taxon>Acanthomorphata</taxon>
        <taxon>Gobiaria</taxon>
        <taxon>Kurtiformes</taxon>
        <taxon>Apogonoidei</taxon>
        <taxon>Apogonidae</taxon>
        <taxon>Apogoninae</taxon>
        <taxon>Sphaeramia</taxon>
    </lineage>
</organism>
<proteinExistence type="inferred from homology"/>
<keyword evidence="6" id="KW-0372">Hormone</keyword>
<evidence type="ECO:0000256" key="6">
    <source>
        <dbReference type="ARBA" id="ARBA00022702"/>
    </source>
</evidence>
<dbReference type="InParanoid" id="A0A673BGU6"/>
<accession>A0A673BGU6</accession>
<dbReference type="CDD" id="cd00069">
    <property type="entry name" value="GHB_like"/>
    <property type="match status" value="1"/>
</dbReference>
<keyword evidence="5" id="KW-0964">Secreted</keyword>